<dbReference type="EMBL" id="JBHSZV010000014">
    <property type="protein sequence ID" value="MFC7061645.1"/>
    <property type="molecule type" value="Genomic_DNA"/>
</dbReference>
<dbReference type="Pfam" id="PF11104">
    <property type="entry name" value="PilM_2"/>
    <property type="match status" value="1"/>
</dbReference>
<dbReference type="Gene3D" id="3.30.1490.300">
    <property type="match status" value="1"/>
</dbReference>
<dbReference type="Gene3D" id="3.30.420.40">
    <property type="match status" value="2"/>
</dbReference>
<reference evidence="2" key="1">
    <citation type="journal article" date="2019" name="Int. J. Syst. Evol. Microbiol.">
        <title>The Global Catalogue of Microorganisms (GCM) 10K type strain sequencing project: providing services to taxonomists for standard genome sequencing and annotation.</title>
        <authorList>
            <consortium name="The Broad Institute Genomics Platform"/>
            <consortium name="The Broad Institute Genome Sequencing Center for Infectious Disease"/>
            <person name="Wu L."/>
            <person name="Ma J."/>
        </authorList>
    </citation>
    <scope>NUCLEOTIDE SEQUENCE [LARGE SCALE GENOMIC DNA]</scope>
    <source>
        <strain evidence="2">CGMCC 4.1621</strain>
    </source>
</reference>
<evidence type="ECO:0000313" key="1">
    <source>
        <dbReference type="EMBL" id="MFC7061645.1"/>
    </source>
</evidence>
<proteinExistence type="predicted"/>
<dbReference type="RefSeq" id="WP_204707187.1">
    <property type="nucleotide sequence ID" value="NZ_JBHSZV010000014.1"/>
</dbReference>
<name>A0ABW2EH53_9BACI</name>
<dbReference type="InterPro" id="IPR005883">
    <property type="entry name" value="PilM"/>
</dbReference>
<organism evidence="1 2">
    <name type="scientific">Halobacillus seohaensis</name>
    <dbReference type="NCBI Taxonomy" id="447421"/>
    <lineage>
        <taxon>Bacteria</taxon>
        <taxon>Bacillati</taxon>
        <taxon>Bacillota</taxon>
        <taxon>Bacilli</taxon>
        <taxon>Bacillales</taxon>
        <taxon>Bacillaceae</taxon>
        <taxon>Halobacillus</taxon>
    </lineage>
</organism>
<gene>
    <name evidence="1" type="primary">pilM</name>
    <name evidence="1" type="ORF">ACFQIC_07205</name>
</gene>
<protein>
    <submittedName>
        <fullName evidence="1">Type IV pilus biogenesis protein PilM</fullName>
    </submittedName>
</protein>
<evidence type="ECO:0000313" key="2">
    <source>
        <dbReference type="Proteomes" id="UP001596410"/>
    </source>
</evidence>
<accession>A0ABW2EH53</accession>
<dbReference type="Proteomes" id="UP001596410">
    <property type="component" value="Unassembled WGS sequence"/>
</dbReference>
<sequence length="325" mass="38064">MFKLKSSKHRLHMVVKNHAIRYVISKPFDKNSIVAFGESILPRDLIVEGVIQDSRRFEMQIEDILNHHRLKTKILYFAVPDSSVIIRHQKVPEQVEWDEVKGYLYSQLGESIHLPYENPVFDHANLGEYNGEKNVLFVAYPEERLNQLKDSFNEVKLKPEVAELTSFSVYRLYESYKKVPDEEHILIVEWNIDGIVLTVFNKGIPQFSRQMKSNLDHQSWKVTSNDSERWLEWRGTHSTIQGYVSDQLEEMSRIMNFYKFSVKEGKAEISKVLLTGDWTYRSELFETMNSRFSLLVETVELDQLEIDSLPNRFADVVGLSFKGSY</sequence>
<keyword evidence="2" id="KW-1185">Reference proteome</keyword>
<comment type="caution">
    <text evidence="1">The sequence shown here is derived from an EMBL/GenBank/DDBJ whole genome shotgun (WGS) entry which is preliminary data.</text>
</comment>